<dbReference type="AlphaFoldDB" id="A0A1H6U9Q9"/>
<evidence type="ECO:0000313" key="3">
    <source>
        <dbReference type="EMBL" id="SEI84990.1"/>
    </source>
</evidence>
<organism evidence="3 4">
    <name type="scientific">Propionispira arboris</name>
    <dbReference type="NCBI Taxonomy" id="84035"/>
    <lineage>
        <taxon>Bacteria</taxon>
        <taxon>Bacillati</taxon>
        <taxon>Bacillota</taxon>
        <taxon>Negativicutes</taxon>
        <taxon>Selenomonadales</taxon>
        <taxon>Selenomonadaceae</taxon>
        <taxon>Propionispira</taxon>
    </lineage>
</organism>
<sequence>MSEKLNDTLVYAARVKDKQVLKKSSSGGMLTPLSDFVLSRGGAVVCAIYNYTTHQVEYQLCEDKESYEKARGSKYIQSIPGNIFIKSMNWLNSHLDKKLLFIGMGCQAAGFRHFMQAKDMDSRIFVVDIICMGSPSPLIWKDAIQWLEEKEKGKVSFVTFKDKRKGWNQPTAFAYINGRECPIDQYVEIFYNEYASRPSCYKCPYTAIERETDMTIGDYWGIEGKLPEFYSSSGNSIVLIHTRSGQELFEIIKSTLDYEKSNLLGWLQPRLYEPSKCPDKREQFWKDYFRYPFKRIASKYGTVSWQVRCRVCWQRLKQRIKTGIKRYILHRS</sequence>
<keyword evidence="4" id="KW-1185">Reference proteome</keyword>
<evidence type="ECO:0000259" key="2">
    <source>
        <dbReference type="Pfam" id="PF04432"/>
    </source>
</evidence>
<accession>A0A1H6U9Q9</accession>
<name>A0A1H6U9Q9_9FIRM</name>
<reference evidence="3 4" key="1">
    <citation type="submission" date="2016-10" db="EMBL/GenBank/DDBJ databases">
        <authorList>
            <person name="de Groot N.N."/>
        </authorList>
    </citation>
    <scope>NUCLEOTIDE SEQUENCE [LARGE SCALE GENOMIC DNA]</scope>
    <source>
        <strain evidence="3 4">DSM 2179</strain>
    </source>
</reference>
<feature type="domain" description="Coenzyme F420 hydrogenase/dehydrogenase beta subunit C-terminal" evidence="2">
    <location>
        <begin position="97"/>
        <end position="255"/>
    </location>
</feature>
<feature type="domain" description="Coenzyme F420 hydrogenase/dehydrogenase beta subunit N-terminal" evidence="1">
    <location>
        <begin position="10"/>
        <end position="78"/>
    </location>
</feature>
<proteinExistence type="predicted"/>
<dbReference type="Pfam" id="PF04422">
    <property type="entry name" value="FrhB_FdhB_N"/>
    <property type="match status" value="1"/>
</dbReference>
<dbReference type="STRING" id="84035.SAMN05660742_101226"/>
<evidence type="ECO:0000313" key="4">
    <source>
        <dbReference type="Proteomes" id="UP000199662"/>
    </source>
</evidence>
<dbReference type="PANTHER" id="PTHR43193:SF2">
    <property type="entry name" value="POLYFERREDOXIN PROTEIN FWDF"/>
    <property type="match status" value="1"/>
</dbReference>
<evidence type="ECO:0000259" key="1">
    <source>
        <dbReference type="Pfam" id="PF04422"/>
    </source>
</evidence>
<dbReference type="PANTHER" id="PTHR43193">
    <property type="match status" value="1"/>
</dbReference>
<dbReference type="EMBL" id="FNZK01000001">
    <property type="protein sequence ID" value="SEI84990.1"/>
    <property type="molecule type" value="Genomic_DNA"/>
</dbReference>
<dbReference type="RefSeq" id="WP_091828443.1">
    <property type="nucleotide sequence ID" value="NZ_FNZK01000001.1"/>
</dbReference>
<dbReference type="Pfam" id="PF04432">
    <property type="entry name" value="FrhB_FdhB_C"/>
    <property type="match status" value="1"/>
</dbReference>
<dbReference type="InterPro" id="IPR007516">
    <property type="entry name" value="Co_F420_Hydgase/DH_bsu_N"/>
</dbReference>
<gene>
    <name evidence="3" type="ORF">SAMN05660742_101226</name>
</gene>
<dbReference type="Proteomes" id="UP000199662">
    <property type="component" value="Unassembled WGS sequence"/>
</dbReference>
<protein>
    <submittedName>
        <fullName evidence="3">Coenzyme F420 hydrogenase/dehydrogenase, beta subunit N-term</fullName>
    </submittedName>
</protein>
<dbReference type="InterPro" id="IPR052977">
    <property type="entry name" value="Polyferredoxin-like_ET"/>
</dbReference>
<dbReference type="InterPro" id="IPR007525">
    <property type="entry name" value="FrhB_FdhB_C"/>
</dbReference>